<feature type="domain" description="Beta-lactamase-related" evidence="2">
    <location>
        <begin position="92"/>
        <end position="398"/>
    </location>
</feature>
<feature type="region of interest" description="Disordered" evidence="1">
    <location>
        <begin position="19"/>
        <end position="38"/>
    </location>
</feature>
<dbReference type="PANTHER" id="PTHR46825">
    <property type="entry name" value="D-ALANYL-D-ALANINE-CARBOXYPEPTIDASE/ENDOPEPTIDASE AMPH"/>
    <property type="match status" value="1"/>
</dbReference>
<dbReference type="EMBL" id="SLWS01000002">
    <property type="protein sequence ID" value="TCO62121.1"/>
    <property type="molecule type" value="Genomic_DNA"/>
</dbReference>
<dbReference type="Pfam" id="PF00144">
    <property type="entry name" value="Beta-lactamase"/>
    <property type="match status" value="1"/>
</dbReference>
<dbReference type="GO" id="GO:0004180">
    <property type="term" value="F:carboxypeptidase activity"/>
    <property type="evidence" value="ECO:0007669"/>
    <property type="project" value="UniProtKB-KW"/>
</dbReference>
<dbReference type="Proteomes" id="UP000295680">
    <property type="component" value="Unassembled WGS sequence"/>
</dbReference>
<keyword evidence="4" id="KW-1185">Reference proteome</keyword>
<dbReference type="InterPro" id="IPR012338">
    <property type="entry name" value="Beta-lactam/transpept-like"/>
</dbReference>
<dbReference type="OrthoDB" id="503788at2"/>
<evidence type="ECO:0000313" key="4">
    <source>
        <dbReference type="Proteomes" id="UP000295680"/>
    </source>
</evidence>
<accession>A0A4R2JPL8</accession>
<dbReference type="InterPro" id="IPR001466">
    <property type="entry name" value="Beta-lactam-related"/>
</dbReference>
<keyword evidence="3" id="KW-0121">Carboxypeptidase</keyword>
<reference evidence="3 4" key="1">
    <citation type="submission" date="2019-03" db="EMBL/GenBank/DDBJ databases">
        <title>Genomic Encyclopedia of Type Strains, Phase IV (KMG-IV): sequencing the most valuable type-strain genomes for metagenomic binning, comparative biology and taxonomic classification.</title>
        <authorList>
            <person name="Goeker M."/>
        </authorList>
    </citation>
    <scope>NUCLEOTIDE SEQUENCE [LARGE SCALE GENOMIC DNA]</scope>
    <source>
        <strain evidence="3 4">DSM 45934</strain>
    </source>
</reference>
<proteinExistence type="predicted"/>
<comment type="caution">
    <text evidence="3">The sequence shown here is derived from an EMBL/GenBank/DDBJ whole genome shotgun (WGS) entry which is preliminary data.</text>
</comment>
<dbReference type="PANTHER" id="PTHR46825:SF7">
    <property type="entry name" value="D-ALANYL-D-ALANINE CARBOXYPEPTIDASE"/>
    <property type="match status" value="1"/>
</dbReference>
<protein>
    <submittedName>
        <fullName evidence="3">D-alanyl-D-alanine carboxypeptidase</fullName>
    </submittedName>
</protein>
<gene>
    <name evidence="3" type="ORF">EV192_102258</name>
</gene>
<sequence>MAPRCDVERVRVSLRSARCGMTPTGRPKPSTEFRMPNQGSRPMAVSFARRVWVPAVAAVALAAGTTAPANAGQPGLDRTGLDQPGLDRALAAVHEAGMPGIYAEVRDGWRTWRGASGVADTATGRPVRPNLEHRVGSITKTFVATGLLQQVAAGRIVLDAPIGRYLPALVPGERGQQITVRMLLNHTSLINEHTDALWSGPDDIDQTRLTTHAPEKLVEIGLRMTPAAGTLGSTHAYSNTNYIIIGLLLEKVTGQPVRDYLTRNVIRAAGIGHTTYFPGTDPYIRGPHSRAYESMYGHWNPPKDFTVDNMSWAGMAGELVSTMDDLNRFYRALLQGKLLPPAMLAEMKRTVPISLGVAYGLGLVEKTYPGCGTFWGHGGGVLGMGTTTFTSGDGTRQVSVGVNLLRYEQLGPDGQPVPNPITAAYNNLLQTALCPGSPAASTQATAFPGETMLATRG</sequence>
<evidence type="ECO:0000313" key="3">
    <source>
        <dbReference type="EMBL" id="TCO62121.1"/>
    </source>
</evidence>
<dbReference type="InterPro" id="IPR050491">
    <property type="entry name" value="AmpC-like"/>
</dbReference>
<dbReference type="Gene3D" id="3.40.710.10">
    <property type="entry name" value="DD-peptidase/beta-lactamase superfamily"/>
    <property type="match status" value="1"/>
</dbReference>
<name>A0A4R2JPL8_9PSEU</name>
<organism evidence="3 4">
    <name type="scientific">Actinocrispum wychmicini</name>
    <dbReference type="NCBI Taxonomy" id="1213861"/>
    <lineage>
        <taxon>Bacteria</taxon>
        <taxon>Bacillati</taxon>
        <taxon>Actinomycetota</taxon>
        <taxon>Actinomycetes</taxon>
        <taxon>Pseudonocardiales</taxon>
        <taxon>Pseudonocardiaceae</taxon>
        <taxon>Actinocrispum</taxon>
    </lineage>
</organism>
<keyword evidence="3" id="KW-0378">Hydrolase</keyword>
<dbReference type="AlphaFoldDB" id="A0A4R2JPL8"/>
<dbReference type="SUPFAM" id="SSF56601">
    <property type="entry name" value="beta-lactamase/transpeptidase-like"/>
    <property type="match status" value="1"/>
</dbReference>
<keyword evidence="3" id="KW-0645">Protease</keyword>
<evidence type="ECO:0000256" key="1">
    <source>
        <dbReference type="SAM" id="MobiDB-lite"/>
    </source>
</evidence>
<evidence type="ECO:0000259" key="2">
    <source>
        <dbReference type="Pfam" id="PF00144"/>
    </source>
</evidence>